<dbReference type="CDD" id="cd09971">
    <property type="entry name" value="SdiA-regulated"/>
    <property type="match status" value="1"/>
</dbReference>
<comment type="caution">
    <text evidence="4">The sequence shown here is derived from an EMBL/GenBank/DDBJ whole genome shotgun (WGS) entry which is preliminary data.</text>
</comment>
<dbReference type="EMBL" id="PDKB01000008">
    <property type="protein sequence ID" value="RBQ29107.1"/>
    <property type="molecule type" value="Genomic_DNA"/>
</dbReference>
<keyword evidence="3" id="KW-0472">Membrane</keyword>
<name>A0A366MSS1_9BACT</name>
<reference evidence="4 5" key="1">
    <citation type="submission" date="2017-10" db="EMBL/GenBank/DDBJ databases">
        <title>Genomics of the genus Arcobacter.</title>
        <authorList>
            <person name="Perez-Cataluna A."/>
            <person name="Figueras M.J."/>
        </authorList>
    </citation>
    <scope>NUCLEOTIDE SEQUENCE [LARGE SCALE GENOMIC DNA]</scope>
    <source>
        <strain evidence="4 5">CECT 9230</strain>
    </source>
</reference>
<dbReference type="Proteomes" id="UP000252669">
    <property type="component" value="Unassembled WGS sequence"/>
</dbReference>
<evidence type="ECO:0000313" key="4">
    <source>
        <dbReference type="EMBL" id="RBQ29107.1"/>
    </source>
</evidence>
<dbReference type="InterPro" id="IPR009722">
    <property type="entry name" value="YjiK/CarP"/>
</dbReference>
<proteinExistence type="predicted"/>
<dbReference type="AlphaFoldDB" id="A0A366MSS1"/>
<dbReference type="GO" id="GO:0005886">
    <property type="term" value="C:plasma membrane"/>
    <property type="evidence" value="ECO:0007669"/>
    <property type="project" value="UniProtKB-SubCell"/>
</dbReference>
<evidence type="ECO:0000256" key="1">
    <source>
        <dbReference type="ARBA" id="ARBA00004236"/>
    </source>
</evidence>
<evidence type="ECO:0000256" key="2">
    <source>
        <dbReference type="ARBA" id="ARBA00022475"/>
    </source>
</evidence>
<sequence>MKKILKANKKLLIFFSFLISTFVLVHYTDLDDKLLFKLFASETSIIPKSEYRYNLKEIKEVKKNLSGITYNDKTDTLFAITNSPRDIYEFDKEGNVLRIIDLKGFRDTEDLTYIKDDMFAILDEELSAFFIVNIYKDTKLIDKKHIIKEFYLDVRNFENFGLEGISYDNIDDIFYLVNERNPKKIVLVKGVMKNNPIEIKIKDKLLDNNTYLSDFSAIHFDEKTRHFYVLSDESSLLGRVEDKKDFSKYLDLMDNEISSKMVNPEGITKDSKGNIYIVGEPNLFLSIKRDEVLD</sequence>
<keyword evidence="5" id="KW-1185">Reference proteome</keyword>
<dbReference type="OrthoDB" id="8534799at2"/>
<evidence type="ECO:0008006" key="6">
    <source>
        <dbReference type="Google" id="ProtNLM"/>
    </source>
</evidence>
<comment type="subcellular location">
    <subcellularLocation>
        <location evidence="1">Cell membrane</location>
    </subcellularLocation>
</comment>
<protein>
    <recommendedName>
        <fullName evidence="6">SdiA-regulated-like protein</fullName>
    </recommendedName>
</protein>
<dbReference type="SUPFAM" id="SSF50956">
    <property type="entry name" value="Thermostable phytase (3-phytase)"/>
    <property type="match status" value="1"/>
</dbReference>
<keyword evidence="2" id="KW-1003">Cell membrane</keyword>
<dbReference type="RefSeq" id="WP_113894288.1">
    <property type="nucleotide sequence ID" value="NZ_JANJGA010000009.1"/>
</dbReference>
<accession>A0A366MSS1</accession>
<evidence type="ECO:0000256" key="3">
    <source>
        <dbReference type="ARBA" id="ARBA00023136"/>
    </source>
</evidence>
<dbReference type="Pfam" id="PF06977">
    <property type="entry name" value="SdiA-regulated"/>
    <property type="match status" value="1"/>
</dbReference>
<gene>
    <name evidence="4" type="ORF">CRU91_05855</name>
</gene>
<evidence type="ECO:0000313" key="5">
    <source>
        <dbReference type="Proteomes" id="UP000252669"/>
    </source>
</evidence>
<organism evidence="4 5">
    <name type="scientific">Aliarcobacter vitoriensis</name>
    <dbReference type="NCBI Taxonomy" id="2011099"/>
    <lineage>
        <taxon>Bacteria</taxon>
        <taxon>Pseudomonadati</taxon>
        <taxon>Campylobacterota</taxon>
        <taxon>Epsilonproteobacteria</taxon>
        <taxon>Campylobacterales</taxon>
        <taxon>Arcobacteraceae</taxon>
        <taxon>Aliarcobacter</taxon>
    </lineage>
</organism>